<dbReference type="VEuPathDB" id="MicrosporidiaDB:NBO_591g0006"/>
<keyword evidence="6" id="KW-0963">Cytoplasm</keyword>
<comment type="subcellular location">
    <subcellularLocation>
        <location evidence="2">Cytoplasm</location>
    </subcellularLocation>
    <subcellularLocation>
        <location evidence="1">Nucleus</location>
    </subcellularLocation>
</comment>
<dbReference type="PANTHER" id="PTHR12896:SF1">
    <property type="entry name" value="ELONGATOR COMPLEX PROTEIN 4"/>
    <property type="match status" value="1"/>
</dbReference>
<evidence type="ECO:0000256" key="8">
    <source>
        <dbReference type="ARBA" id="ARBA00023242"/>
    </source>
</evidence>
<keyword evidence="10" id="KW-1185">Reference proteome</keyword>
<keyword evidence="7" id="KW-0819">tRNA processing</keyword>
<sequence>MRSSFKKSSQNSKNLTGIPLIDQILGDNERGSMILIREDEYSRIHNILLNTFVSEGVVNNEQDILIIGESDINMAIYELNRTDNVESDIKKMFIAWRYSDLKLEQSSYKFSLSSKGSYNCQKALTQSVSEILSKLKGN</sequence>
<keyword evidence="8" id="KW-0539">Nucleus</keyword>
<evidence type="ECO:0000256" key="4">
    <source>
        <dbReference type="ARBA" id="ARBA00007573"/>
    </source>
</evidence>
<dbReference type="EMBL" id="KB909498">
    <property type="protein sequence ID" value="EOB12014.1"/>
    <property type="molecule type" value="Genomic_DNA"/>
</dbReference>
<evidence type="ECO:0000256" key="1">
    <source>
        <dbReference type="ARBA" id="ARBA00004123"/>
    </source>
</evidence>
<dbReference type="Pfam" id="PF05625">
    <property type="entry name" value="PAXNEB"/>
    <property type="match status" value="1"/>
</dbReference>
<dbReference type="InterPro" id="IPR008728">
    <property type="entry name" value="Elongator_complex_protein_4"/>
</dbReference>
<comment type="similarity">
    <text evidence="4">Belongs to the ELP4 family.</text>
</comment>
<evidence type="ECO:0000256" key="7">
    <source>
        <dbReference type="ARBA" id="ARBA00022694"/>
    </source>
</evidence>
<evidence type="ECO:0000256" key="5">
    <source>
        <dbReference type="ARBA" id="ARBA00020265"/>
    </source>
</evidence>
<dbReference type="Proteomes" id="UP000016927">
    <property type="component" value="Unassembled WGS sequence"/>
</dbReference>
<dbReference type="PANTHER" id="PTHR12896">
    <property type="entry name" value="PAX6 NEIGHBOR PROTEIN PAXNEB"/>
    <property type="match status" value="1"/>
</dbReference>
<dbReference type="UniPathway" id="UPA00988"/>
<dbReference type="GO" id="GO:0008023">
    <property type="term" value="C:transcription elongation factor complex"/>
    <property type="evidence" value="ECO:0007669"/>
    <property type="project" value="TreeGrafter"/>
</dbReference>
<dbReference type="GO" id="GO:0002098">
    <property type="term" value="P:tRNA wobble uridine modification"/>
    <property type="evidence" value="ECO:0007669"/>
    <property type="project" value="InterPro"/>
</dbReference>
<gene>
    <name evidence="9" type="ORF">NBO_591g0006</name>
</gene>
<dbReference type="OrthoDB" id="289162at2759"/>
<comment type="pathway">
    <text evidence="3">tRNA modification; 5-methoxycarbonylmethyl-2-thiouridine-tRNA biosynthesis.</text>
</comment>
<dbReference type="GO" id="GO:0033588">
    <property type="term" value="C:elongator holoenzyme complex"/>
    <property type="evidence" value="ECO:0007669"/>
    <property type="project" value="InterPro"/>
</dbReference>
<name>R0M1W0_NOSB1</name>
<dbReference type="GO" id="GO:0005737">
    <property type="term" value="C:cytoplasm"/>
    <property type="evidence" value="ECO:0007669"/>
    <property type="project" value="UniProtKB-SubCell"/>
</dbReference>
<reference evidence="9 10" key="1">
    <citation type="journal article" date="2013" name="BMC Genomics">
        <title>Comparative genomics of parasitic silkworm microsporidia reveal an association between genome expansion and host adaptation.</title>
        <authorList>
            <person name="Pan G."/>
            <person name="Xu J."/>
            <person name="Li T."/>
            <person name="Xia Q."/>
            <person name="Liu S.L."/>
            <person name="Zhang G."/>
            <person name="Li S."/>
            <person name="Li C."/>
            <person name="Liu H."/>
            <person name="Yang L."/>
            <person name="Liu T."/>
            <person name="Zhang X."/>
            <person name="Wu Z."/>
            <person name="Fan W."/>
            <person name="Dang X."/>
            <person name="Xiang H."/>
            <person name="Tao M."/>
            <person name="Li Y."/>
            <person name="Hu J."/>
            <person name="Li Z."/>
            <person name="Lin L."/>
            <person name="Luo J."/>
            <person name="Geng L."/>
            <person name="Wang L."/>
            <person name="Long M."/>
            <person name="Wan Y."/>
            <person name="He N."/>
            <person name="Zhang Z."/>
            <person name="Lu C."/>
            <person name="Keeling P.J."/>
            <person name="Wang J."/>
            <person name="Xiang Z."/>
            <person name="Zhou Z."/>
        </authorList>
    </citation>
    <scope>NUCLEOTIDE SEQUENCE [LARGE SCALE GENOMIC DNA]</scope>
    <source>
        <strain evidence="10">CQ1 / CVCC 102059</strain>
    </source>
</reference>
<proteinExistence type="inferred from homology"/>
<evidence type="ECO:0000313" key="9">
    <source>
        <dbReference type="EMBL" id="EOB12014.1"/>
    </source>
</evidence>
<accession>R0M1W0</accession>
<dbReference type="AlphaFoldDB" id="R0M1W0"/>
<evidence type="ECO:0000256" key="3">
    <source>
        <dbReference type="ARBA" id="ARBA00005043"/>
    </source>
</evidence>
<evidence type="ECO:0000256" key="2">
    <source>
        <dbReference type="ARBA" id="ARBA00004496"/>
    </source>
</evidence>
<dbReference type="Gene3D" id="3.40.50.300">
    <property type="entry name" value="P-loop containing nucleotide triphosphate hydrolases"/>
    <property type="match status" value="1"/>
</dbReference>
<evidence type="ECO:0000256" key="6">
    <source>
        <dbReference type="ARBA" id="ARBA00022490"/>
    </source>
</evidence>
<dbReference type="InterPro" id="IPR027417">
    <property type="entry name" value="P-loop_NTPase"/>
</dbReference>
<dbReference type="HOGENOM" id="CLU_1855838_0_0_1"/>
<protein>
    <recommendedName>
        <fullName evidence="5">Elongator complex protein 4</fullName>
    </recommendedName>
</protein>
<organism evidence="9 10">
    <name type="scientific">Nosema bombycis (strain CQ1 / CVCC 102059)</name>
    <name type="common">Microsporidian parasite</name>
    <name type="synonym">Pebrine of silkworm</name>
    <dbReference type="NCBI Taxonomy" id="578461"/>
    <lineage>
        <taxon>Eukaryota</taxon>
        <taxon>Fungi</taxon>
        <taxon>Fungi incertae sedis</taxon>
        <taxon>Microsporidia</taxon>
        <taxon>Nosematidae</taxon>
        <taxon>Nosema</taxon>
    </lineage>
</organism>
<evidence type="ECO:0000313" key="10">
    <source>
        <dbReference type="Proteomes" id="UP000016927"/>
    </source>
</evidence>